<evidence type="ECO:0000313" key="2">
    <source>
        <dbReference type="Proteomes" id="UP000515163"/>
    </source>
</evidence>
<dbReference type="RefSeq" id="XP_031561004.1">
    <property type="nucleotide sequence ID" value="XM_031705144.1"/>
</dbReference>
<dbReference type="Proteomes" id="UP000515163">
    <property type="component" value="Unplaced"/>
</dbReference>
<accession>A0A6P8HX98</accession>
<organism evidence="2 3">
    <name type="scientific">Actinia tenebrosa</name>
    <name type="common">Australian red waratah sea anemone</name>
    <dbReference type="NCBI Taxonomy" id="6105"/>
    <lineage>
        <taxon>Eukaryota</taxon>
        <taxon>Metazoa</taxon>
        <taxon>Cnidaria</taxon>
        <taxon>Anthozoa</taxon>
        <taxon>Hexacorallia</taxon>
        <taxon>Actiniaria</taxon>
        <taxon>Actiniidae</taxon>
        <taxon>Actinia</taxon>
    </lineage>
</organism>
<dbReference type="KEGG" id="aten:116297019"/>
<name>A0A6P8HX98_ACTTE</name>
<dbReference type="OrthoDB" id="5945008at2759"/>
<protein>
    <submittedName>
        <fullName evidence="3">Uncharacterized protein LOC116297019</fullName>
    </submittedName>
</protein>
<dbReference type="InParanoid" id="A0A6P8HX98"/>
<dbReference type="GeneID" id="116297019"/>
<gene>
    <name evidence="3" type="primary">LOC116297019</name>
</gene>
<reference evidence="3" key="1">
    <citation type="submission" date="2025-08" db="UniProtKB">
        <authorList>
            <consortium name="RefSeq"/>
        </authorList>
    </citation>
    <scope>IDENTIFICATION</scope>
    <source>
        <tissue evidence="3">Tentacle</tissue>
    </source>
</reference>
<sequence length="145" mass="16899">MTKRFFIDSRIILAKYRDKNVAILASNSNRAPPAKLSMNSSTSLYLYGLLAVFVLCSVTLTWDTPMFQQYHEHYMSHSTYRGVDVFTEKLNSPTGPEHFMENFYICYGQDGRKTYYKKLDKTYFSNKRFWIITSSGKFIASMKSC</sequence>
<keyword evidence="2" id="KW-1185">Reference proteome</keyword>
<dbReference type="AlphaFoldDB" id="A0A6P8HX98"/>
<feature type="transmembrane region" description="Helical" evidence="1">
    <location>
        <begin position="44"/>
        <end position="62"/>
    </location>
</feature>
<keyword evidence="1" id="KW-0812">Transmembrane</keyword>
<evidence type="ECO:0000313" key="3">
    <source>
        <dbReference type="RefSeq" id="XP_031561004.1"/>
    </source>
</evidence>
<keyword evidence="1" id="KW-1133">Transmembrane helix</keyword>
<keyword evidence="1" id="KW-0472">Membrane</keyword>
<evidence type="ECO:0000256" key="1">
    <source>
        <dbReference type="SAM" id="Phobius"/>
    </source>
</evidence>
<proteinExistence type="predicted"/>